<keyword evidence="8" id="KW-0137">Centromere</keyword>
<dbReference type="GO" id="GO:0000776">
    <property type="term" value="C:kinetochore"/>
    <property type="evidence" value="ECO:0007669"/>
    <property type="project" value="TreeGrafter"/>
</dbReference>
<accession>A0AAY5L475</accession>
<keyword evidence="7" id="KW-0131">Cell cycle</keyword>
<keyword evidence="5" id="KW-0159">Chromosome partition</keyword>
<evidence type="ECO:0000256" key="1">
    <source>
        <dbReference type="ARBA" id="ARBA00004584"/>
    </source>
</evidence>
<dbReference type="InterPro" id="IPR038889">
    <property type="entry name" value="Shugoshin1/2"/>
</dbReference>
<dbReference type="Gene3D" id="1.20.5.730">
    <property type="entry name" value="Single helix bin"/>
    <property type="match status" value="1"/>
</dbReference>
<reference evidence="9" key="3">
    <citation type="submission" date="2025-09" db="UniProtKB">
        <authorList>
            <consortium name="Ensembl"/>
        </authorList>
    </citation>
    <scope>IDENTIFICATION</scope>
</reference>
<dbReference type="GeneTree" id="ENSGT00940000169129"/>
<dbReference type="Proteomes" id="UP000265140">
    <property type="component" value="Chromosome 16"/>
</dbReference>
<comment type="subcellular location">
    <subcellularLocation>
        <location evidence="1">Chromosome</location>
        <location evidence="1">Centromere</location>
    </subcellularLocation>
</comment>
<dbReference type="AlphaFoldDB" id="A0AAY5L475"/>
<dbReference type="GO" id="GO:0007059">
    <property type="term" value="P:chromosome segregation"/>
    <property type="evidence" value="ECO:0007669"/>
    <property type="project" value="UniProtKB-KW"/>
</dbReference>
<keyword evidence="10" id="KW-1185">Reference proteome</keyword>
<evidence type="ECO:0000313" key="9">
    <source>
        <dbReference type="Ensembl" id="ENSELUP00000095929.1"/>
    </source>
</evidence>
<evidence type="ECO:0000256" key="2">
    <source>
        <dbReference type="ARBA" id="ARBA00010845"/>
    </source>
</evidence>
<evidence type="ECO:0000256" key="3">
    <source>
        <dbReference type="ARBA" id="ARBA00022454"/>
    </source>
</evidence>
<sequence length="149" mass="17276">FNLQKCHQLSYCLFRIRMNISNENRNVLSSVLPGKKPSNSQIVSSKIKSKILNTSSFFKVSLKTNNKALALALVAQKERSRQLEVETVQLRKQVESLCFDLAIRRHKDNQLILILKELQRNTLVSHKSEYTPQFCKYLIISFHVTTLKK</sequence>
<evidence type="ECO:0000256" key="4">
    <source>
        <dbReference type="ARBA" id="ARBA00022618"/>
    </source>
</evidence>
<keyword evidence="6" id="KW-0175">Coiled coil</keyword>
<reference evidence="9 10" key="1">
    <citation type="submission" date="2020-02" db="EMBL/GenBank/DDBJ databases">
        <title>Esox lucius (northern pike) genome, fEsoLuc1, primary haplotype.</title>
        <authorList>
            <person name="Myers G."/>
            <person name="Karagic N."/>
            <person name="Meyer A."/>
            <person name="Pippel M."/>
            <person name="Reichard M."/>
            <person name="Winkler S."/>
            <person name="Tracey A."/>
            <person name="Sims Y."/>
            <person name="Howe K."/>
            <person name="Rhie A."/>
            <person name="Formenti G."/>
            <person name="Durbin R."/>
            <person name="Fedrigo O."/>
            <person name="Jarvis E.D."/>
        </authorList>
    </citation>
    <scope>NUCLEOTIDE SEQUENCE [LARGE SCALE GENOMIC DNA]</scope>
</reference>
<reference evidence="9" key="2">
    <citation type="submission" date="2025-08" db="UniProtKB">
        <authorList>
            <consortium name="Ensembl"/>
        </authorList>
    </citation>
    <scope>IDENTIFICATION</scope>
</reference>
<protein>
    <submittedName>
        <fullName evidence="9">Uncharacterized protein</fullName>
    </submittedName>
</protein>
<dbReference type="Ensembl" id="ENSELUT00000108396.1">
    <property type="protein sequence ID" value="ENSELUP00000095929.1"/>
    <property type="gene ID" value="ENSELUG00000037479.1"/>
</dbReference>
<keyword evidence="3" id="KW-0158">Chromosome</keyword>
<evidence type="ECO:0000256" key="7">
    <source>
        <dbReference type="ARBA" id="ARBA00023306"/>
    </source>
</evidence>
<keyword evidence="4" id="KW-0132">Cell division</keyword>
<comment type="similarity">
    <text evidence="2">Belongs to the shugoshin family.</text>
</comment>
<dbReference type="GO" id="GO:0051301">
    <property type="term" value="P:cell division"/>
    <property type="evidence" value="ECO:0007669"/>
    <property type="project" value="UniProtKB-KW"/>
</dbReference>
<evidence type="ECO:0000313" key="10">
    <source>
        <dbReference type="Proteomes" id="UP000265140"/>
    </source>
</evidence>
<dbReference type="PANTHER" id="PTHR21577:SF3">
    <property type="entry name" value="SHUGOSHIN 1-RELATED"/>
    <property type="match status" value="1"/>
</dbReference>
<proteinExistence type="inferred from homology"/>
<evidence type="ECO:0000256" key="5">
    <source>
        <dbReference type="ARBA" id="ARBA00022829"/>
    </source>
</evidence>
<evidence type="ECO:0000256" key="6">
    <source>
        <dbReference type="ARBA" id="ARBA00023054"/>
    </source>
</evidence>
<evidence type="ECO:0000256" key="8">
    <source>
        <dbReference type="ARBA" id="ARBA00023328"/>
    </source>
</evidence>
<name>A0AAY5L475_ESOLU</name>
<dbReference type="GO" id="GO:0051177">
    <property type="term" value="P:meiotic sister chromatid cohesion"/>
    <property type="evidence" value="ECO:0007669"/>
    <property type="project" value="TreeGrafter"/>
</dbReference>
<organism evidence="9 10">
    <name type="scientific">Esox lucius</name>
    <name type="common">Northern pike</name>
    <dbReference type="NCBI Taxonomy" id="8010"/>
    <lineage>
        <taxon>Eukaryota</taxon>
        <taxon>Metazoa</taxon>
        <taxon>Chordata</taxon>
        <taxon>Craniata</taxon>
        <taxon>Vertebrata</taxon>
        <taxon>Euteleostomi</taxon>
        <taxon>Actinopterygii</taxon>
        <taxon>Neopterygii</taxon>
        <taxon>Teleostei</taxon>
        <taxon>Protacanthopterygii</taxon>
        <taxon>Esociformes</taxon>
        <taxon>Esocidae</taxon>
        <taxon>Esox</taxon>
    </lineage>
</organism>
<dbReference type="PANTHER" id="PTHR21577">
    <property type="entry name" value="SHUGOSHIN"/>
    <property type="match status" value="1"/>
</dbReference>